<dbReference type="SUPFAM" id="SSF55957">
    <property type="entry name" value="Phosphoglucomutase, C-terminal domain"/>
    <property type="match status" value="1"/>
</dbReference>
<dbReference type="Proteomes" id="UP000594688">
    <property type="component" value="Chromosome"/>
</dbReference>
<feature type="domain" description="Alpha-D-phosphohexomutase C-terminal" evidence="8">
    <location>
        <begin position="371"/>
        <end position="443"/>
    </location>
</feature>
<evidence type="ECO:0000256" key="5">
    <source>
        <dbReference type="ARBA" id="ARBA00022842"/>
    </source>
</evidence>
<dbReference type="PANTHER" id="PTHR43771">
    <property type="entry name" value="PHOSPHOMANNOMUTASE"/>
    <property type="match status" value="1"/>
</dbReference>
<evidence type="ECO:0000256" key="2">
    <source>
        <dbReference type="ARBA" id="ARBA00010231"/>
    </source>
</evidence>
<evidence type="ECO:0000256" key="4">
    <source>
        <dbReference type="ARBA" id="ARBA00022723"/>
    </source>
</evidence>
<accession>A0A7T0BWY3</accession>
<name>A0A7T0BWY3_9BACT</name>
<dbReference type="GO" id="GO:0016868">
    <property type="term" value="F:intramolecular phosphotransferase activity"/>
    <property type="evidence" value="ECO:0007669"/>
    <property type="project" value="InterPro"/>
</dbReference>
<dbReference type="Pfam" id="PF02878">
    <property type="entry name" value="PGM_PMM_I"/>
    <property type="match status" value="1"/>
</dbReference>
<dbReference type="EMBL" id="CP048685">
    <property type="protein sequence ID" value="QPJ62473.1"/>
    <property type="molecule type" value="Genomic_DNA"/>
</dbReference>
<dbReference type="Pfam" id="PF02879">
    <property type="entry name" value="PGM_PMM_II"/>
    <property type="match status" value="1"/>
</dbReference>
<dbReference type="PRINTS" id="PR00509">
    <property type="entry name" value="PGMPMM"/>
</dbReference>
<keyword evidence="6" id="KW-0413">Isomerase</keyword>
<dbReference type="Pfam" id="PF00408">
    <property type="entry name" value="PGM_PMM_IV"/>
    <property type="match status" value="1"/>
</dbReference>
<feature type="domain" description="Alpha-D-phosphohexomutase alpha/beta/alpha" evidence="11">
    <location>
        <begin position="255"/>
        <end position="365"/>
    </location>
</feature>
<dbReference type="InterPro" id="IPR016055">
    <property type="entry name" value="A-D-PHexomutase_a/b/a-I/II/III"/>
</dbReference>
<evidence type="ECO:0000313" key="12">
    <source>
        <dbReference type="EMBL" id="QPJ62473.1"/>
    </source>
</evidence>
<dbReference type="CDD" id="cd03089">
    <property type="entry name" value="PMM_PGM"/>
    <property type="match status" value="1"/>
</dbReference>
<evidence type="ECO:0000259" key="10">
    <source>
        <dbReference type="Pfam" id="PF02879"/>
    </source>
</evidence>
<evidence type="ECO:0000256" key="1">
    <source>
        <dbReference type="ARBA" id="ARBA00001946"/>
    </source>
</evidence>
<dbReference type="Gene3D" id="3.30.310.50">
    <property type="entry name" value="Alpha-D-phosphohexomutase, C-terminal domain"/>
    <property type="match status" value="1"/>
</dbReference>
<dbReference type="Pfam" id="PF02880">
    <property type="entry name" value="PGM_PMM_III"/>
    <property type="match status" value="1"/>
</dbReference>
<keyword evidence="3" id="KW-0597">Phosphoprotein</keyword>
<keyword evidence="4 7" id="KW-0479">Metal-binding</keyword>
<evidence type="ECO:0000259" key="11">
    <source>
        <dbReference type="Pfam" id="PF02880"/>
    </source>
</evidence>
<feature type="domain" description="Alpha-D-phosphohexomutase alpha/beta/alpha" evidence="9">
    <location>
        <begin position="9"/>
        <end position="139"/>
    </location>
</feature>
<dbReference type="InterPro" id="IPR005844">
    <property type="entry name" value="A-D-PHexomutase_a/b/a-I"/>
</dbReference>
<dbReference type="AlphaFoldDB" id="A0A7T0BWY3"/>
<dbReference type="SUPFAM" id="SSF53738">
    <property type="entry name" value="Phosphoglucomutase, first 3 domains"/>
    <property type="match status" value="3"/>
</dbReference>
<evidence type="ECO:0000256" key="7">
    <source>
        <dbReference type="RuleBase" id="RU004326"/>
    </source>
</evidence>
<dbReference type="InterPro" id="IPR005841">
    <property type="entry name" value="Alpha-D-phosphohexomutase_SF"/>
</dbReference>
<dbReference type="GO" id="GO:0005975">
    <property type="term" value="P:carbohydrate metabolic process"/>
    <property type="evidence" value="ECO:0007669"/>
    <property type="project" value="InterPro"/>
</dbReference>
<dbReference type="PROSITE" id="PS00710">
    <property type="entry name" value="PGM_PMM"/>
    <property type="match status" value="1"/>
</dbReference>
<dbReference type="InterPro" id="IPR005843">
    <property type="entry name" value="A-D-PHexomutase_C"/>
</dbReference>
<sequence length="454" mass="50702">MKHKVNPAIFRESDIRGVVDVDLTPESVEWIGRAVGTYLCRNNGKTITLAWDVRPSSVRYRDIVTRALLSSGCDILEMGLAPSPVSYFAQHHFKSDGGIMITASHNPATFNGFKVSINRECLVGDEIQSLRQLVEKQDFDSGQGSLKKIDAIQPYRKFLQESLKFPRPIKVVVDGGNGCFGVVGPSVLRNLGVDLVELHTQPDGTFPNHHPDPTLPENLKDLVEKVRQEGAEVGIGFDGDMDRIGVVDEKGKIIWGDQLMILFARDLLKRFPGAKILGEVKCSQSLFKQIEEYGGIPEMTAVGHSLIKKTMKSTGALLAGEMSGHIFFADEFFGFDDALYAACRLLRILGDSPIPLSQMLADIPETSTTPEIRRDCPDELKFEVVENMRKYLEERYEIVNIDGVRINFEDGWALVRASNTQPALTLRFEAKTPHRLKEIQEIIEKPLMQFCPSI</sequence>
<dbReference type="PANTHER" id="PTHR43771:SF2">
    <property type="entry name" value="PHOSPHOMANNOMUTASE_PHOSPHOGLUCOMUTASE"/>
    <property type="match status" value="1"/>
</dbReference>
<gene>
    <name evidence="12" type="ORF">G3M70_11565</name>
</gene>
<organism evidence="12 13">
    <name type="scientific">Candidatus Nitronauta litoralis</name>
    <dbReference type="NCBI Taxonomy" id="2705533"/>
    <lineage>
        <taxon>Bacteria</taxon>
        <taxon>Pseudomonadati</taxon>
        <taxon>Nitrospinota/Tectimicrobiota group</taxon>
        <taxon>Nitrospinota</taxon>
        <taxon>Nitrospinia</taxon>
        <taxon>Nitrospinales</taxon>
        <taxon>Nitrospinaceae</taxon>
        <taxon>Candidatus Nitronauta</taxon>
    </lineage>
</organism>
<dbReference type="KEGG" id="nli:G3M70_11565"/>
<dbReference type="InterPro" id="IPR036900">
    <property type="entry name" value="A-D-PHexomutase_C_sf"/>
</dbReference>
<evidence type="ECO:0000259" key="9">
    <source>
        <dbReference type="Pfam" id="PF02878"/>
    </source>
</evidence>
<feature type="domain" description="Alpha-D-phosphohexomutase alpha/beta/alpha" evidence="10">
    <location>
        <begin position="155"/>
        <end position="251"/>
    </location>
</feature>
<evidence type="ECO:0000256" key="6">
    <source>
        <dbReference type="ARBA" id="ARBA00023235"/>
    </source>
</evidence>
<keyword evidence="5 7" id="KW-0460">Magnesium</keyword>
<dbReference type="GO" id="GO:0000287">
    <property type="term" value="F:magnesium ion binding"/>
    <property type="evidence" value="ECO:0007669"/>
    <property type="project" value="InterPro"/>
</dbReference>
<dbReference type="InterPro" id="IPR016066">
    <property type="entry name" value="A-D-PHexomutase_CS"/>
</dbReference>
<evidence type="ECO:0000256" key="3">
    <source>
        <dbReference type="ARBA" id="ARBA00022553"/>
    </source>
</evidence>
<dbReference type="InterPro" id="IPR005846">
    <property type="entry name" value="A-D-PHexomutase_a/b/a-III"/>
</dbReference>
<proteinExistence type="inferred from homology"/>
<evidence type="ECO:0000313" key="13">
    <source>
        <dbReference type="Proteomes" id="UP000594688"/>
    </source>
</evidence>
<comment type="similarity">
    <text evidence="2 7">Belongs to the phosphohexose mutase family.</text>
</comment>
<dbReference type="InterPro" id="IPR005845">
    <property type="entry name" value="A-D-PHexomutase_a/b/a-II"/>
</dbReference>
<evidence type="ECO:0000259" key="8">
    <source>
        <dbReference type="Pfam" id="PF00408"/>
    </source>
</evidence>
<comment type="cofactor">
    <cofactor evidence="1">
        <name>Mg(2+)</name>
        <dbReference type="ChEBI" id="CHEBI:18420"/>
    </cofactor>
</comment>
<reference evidence="12 13" key="1">
    <citation type="submission" date="2020-02" db="EMBL/GenBank/DDBJ databases">
        <title>Genomic and physiological characterization of two novel Nitrospinaceae genera.</title>
        <authorList>
            <person name="Mueller A.J."/>
            <person name="Jung M.-Y."/>
            <person name="Strachan C.R."/>
            <person name="Herbold C.W."/>
            <person name="Kirkegaard R.H."/>
            <person name="Daims H."/>
        </authorList>
    </citation>
    <scope>NUCLEOTIDE SEQUENCE [LARGE SCALE GENOMIC DNA]</scope>
    <source>
        <strain evidence="12">EB</strain>
    </source>
</reference>
<dbReference type="Gene3D" id="3.40.120.10">
    <property type="entry name" value="Alpha-D-Glucose-1,6-Bisphosphate, subunit A, domain 3"/>
    <property type="match status" value="3"/>
</dbReference>
<protein>
    <submittedName>
        <fullName evidence="12">Phosphomannomutase/phosphoglucomutase</fullName>
    </submittedName>
</protein>